<dbReference type="Pfam" id="PF05947">
    <property type="entry name" value="T6SS_TssF"/>
    <property type="match status" value="1"/>
</dbReference>
<evidence type="ECO:0000313" key="2">
    <source>
        <dbReference type="Proteomes" id="UP000295722"/>
    </source>
</evidence>
<dbReference type="PANTHER" id="PTHR35370:SF1">
    <property type="entry name" value="TYPE VI SECRETION SYSTEM COMPONENT TSSF1"/>
    <property type="match status" value="1"/>
</dbReference>
<dbReference type="PANTHER" id="PTHR35370">
    <property type="entry name" value="CYTOPLASMIC PROTEIN-RELATED-RELATED"/>
    <property type="match status" value="1"/>
</dbReference>
<evidence type="ECO:0000313" key="1">
    <source>
        <dbReference type="EMBL" id="TDG16945.1"/>
    </source>
</evidence>
<protein>
    <submittedName>
        <fullName evidence="1">Type VI secretion system baseplate subunit TssF</fullName>
    </submittedName>
</protein>
<organism evidence="1 2">
    <name type="scientific">Paraburkholderia silviterrae</name>
    <dbReference type="NCBI Taxonomy" id="2528715"/>
    <lineage>
        <taxon>Bacteria</taxon>
        <taxon>Pseudomonadati</taxon>
        <taxon>Pseudomonadota</taxon>
        <taxon>Betaproteobacteria</taxon>
        <taxon>Burkholderiales</taxon>
        <taxon>Burkholderiaceae</taxon>
        <taxon>Paraburkholderia</taxon>
    </lineage>
</organism>
<sequence length="613" mass="67217">MDDLLRHYERELTLLRQSARAFAERYPKVASRLPLTNGADGGSDDPSVERLFQSFALIAARASQNIENDYPEFTTGLVEALYPHYLRPFPSCSIACFEVDSSRAAQMSTSVVIARGTQLYSPPVRGVKVFFRTAFDVTLSPLQVSGARFQGIAQAPQSLRLPPNAGAQISISFAIQSAHACVADLKLDSIRLYAQGEPLFSAALRDALSIHALCAYVEPAHTGRWIALDRVPFSALGMARDESLMPWPETVDTAYALLTEFFAFPEKFGFFDCDLRQAGRLGGRAFTLHLLLKDIPADSEAARLLESLGPQHLVPGCTPVVNLFEARGKLGKRLSASSVADAYPLLVDEQNAHAYEVYSVDSVSQVSETPQGEKVTEYPALHSLLHDPRATLYWRTHRDALMARSQPGHELALGFVDERIEPVSPPNGLGFKLTCTNRDLPEQLAHGAAAGDLLIEGGTLARRIALLQRPTRPLYFRHDRGALWRLISQLSLNPHLLNAGPEPMRDLLRLHDMTGSPVSARQVEGVVDVAERAVMAWVAAKPIARVVRGLEIRVTVNESHFAETGLNVFAQLLDALLSVHVASNGFTELVLLSSSDGTELLRCPRRSGRGHLI</sequence>
<gene>
    <name evidence="1" type="primary">tssF</name>
    <name evidence="1" type="ORF">EYW47_39285</name>
</gene>
<keyword evidence="2" id="KW-1185">Reference proteome</keyword>
<dbReference type="Proteomes" id="UP000295722">
    <property type="component" value="Unassembled WGS sequence"/>
</dbReference>
<comment type="caution">
    <text evidence="1">The sequence shown here is derived from an EMBL/GenBank/DDBJ whole genome shotgun (WGS) entry which is preliminary data.</text>
</comment>
<dbReference type="EMBL" id="SMRP01000053">
    <property type="protein sequence ID" value="TDG16945.1"/>
    <property type="molecule type" value="Genomic_DNA"/>
</dbReference>
<dbReference type="AlphaFoldDB" id="A0A4R5LXQ3"/>
<dbReference type="NCBIfam" id="TIGR03359">
    <property type="entry name" value="VI_chp_6"/>
    <property type="match status" value="1"/>
</dbReference>
<dbReference type="InterPro" id="IPR010272">
    <property type="entry name" value="T6SS_TssF"/>
</dbReference>
<proteinExistence type="predicted"/>
<dbReference type="RefSeq" id="WP_133200184.1">
    <property type="nucleotide sequence ID" value="NZ_JBHUCW010000028.1"/>
</dbReference>
<reference evidence="1 2" key="1">
    <citation type="submission" date="2019-03" db="EMBL/GenBank/DDBJ databases">
        <title>Paraburkholderia sp. 4M-K11, isolated from subtropical forest soil.</title>
        <authorList>
            <person name="Gao Z.-H."/>
            <person name="Qiu L.-H."/>
        </authorList>
    </citation>
    <scope>NUCLEOTIDE SEQUENCE [LARGE SCALE GENOMIC DNA]</scope>
    <source>
        <strain evidence="1 2">4M-K11</strain>
    </source>
</reference>
<dbReference type="PIRSF" id="PIRSF028304">
    <property type="entry name" value="UCP028304"/>
    <property type="match status" value="1"/>
</dbReference>
<dbReference type="OrthoDB" id="9053302at2"/>
<accession>A0A4R5LXQ3</accession>
<name>A0A4R5LXQ3_9BURK</name>